<dbReference type="Proteomes" id="UP001271007">
    <property type="component" value="Unassembled WGS sequence"/>
</dbReference>
<gene>
    <name evidence="2" type="ORF">LTR09_004955</name>
</gene>
<feature type="region of interest" description="Disordered" evidence="1">
    <location>
        <begin position="1"/>
        <end position="23"/>
    </location>
</feature>
<evidence type="ECO:0000313" key="3">
    <source>
        <dbReference type="Proteomes" id="UP001271007"/>
    </source>
</evidence>
<name>A0AAJ0GDT8_9PEZI</name>
<reference evidence="2" key="1">
    <citation type="submission" date="2023-04" db="EMBL/GenBank/DDBJ databases">
        <title>Black Yeasts Isolated from many extreme environments.</title>
        <authorList>
            <person name="Coleine C."/>
            <person name="Stajich J.E."/>
            <person name="Selbmann L."/>
        </authorList>
    </citation>
    <scope>NUCLEOTIDE SEQUENCE</scope>
    <source>
        <strain evidence="2">CCFEE 5312</strain>
    </source>
</reference>
<protein>
    <submittedName>
        <fullName evidence="2">Uncharacterized protein</fullName>
    </submittedName>
</protein>
<proteinExistence type="predicted"/>
<keyword evidence="3" id="KW-1185">Reference proteome</keyword>
<evidence type="ECO:0000313" key="2">
    <source>
        <dbReference type="EMBL" id="KAK3054177.1"/>
    </source>
</evidence>
<sequence>MSEQRRAALGSGPTSQRTFDLLPRATAEEPEKKIRYSDTVFYIDEHDVVWIRVYYGSGTSRDGGWTRLCHYDRVKLLASEYGVMSRHTRFGGGVHLDFALEENATMNPRVLDVWDQSVGADEVVVYEGLLCRWDHSLVDSPEPNHVWNSIQNCHSMYLLNRAACHPERLAAIIHQGMNKTEPIRQGAGTVRGSIWGKYNNKNLPSALPASLSEIASSTKRRSASVSSSIATSRHLLVLPPLDVNRSALQRVLSISDQATCDTSNPPNVHHKSGTLGGSFARH</sequence>
<feature type="region of interest" description="Disordered" evidence="1">
    <location>
        <begin position="258"/>
        <end position="282"/>
    </location>
</feature>
<accession>A0AAJ0GDT8</accession>
<dbReference type="AlphaFoldDB" id="A0AAJ0GDT8"/>
<dbReference type="EMBL" id="JAWDJX010000013">
    <property type="protein sequence ID" value="KAK3054177.1"/>
    <property type="molecule type" value="Genomic_DNA"/>
</dbReference>
<organism evidence="2 3">
    <name type="scientific">Extremus antarcticus</name>
    <dbReference type="NCBI Taxonomy" id="702011"/>
    <lineage>
        <taxon>Eukaryota</taxon>
        <taxon>Fungi</taxon>
        <taxon>Dikarya</taxon>
        <taxon>Ascomycota</taxon>
        <taxon>Pezizomycotina</taxon>
        <taxon>Dothideomycetes</taxon>
        <taxon>Dothideomycetidae</taxon>
        <taxon>Mycosphaerellales</taxon>
        <taxon>Extremaceae</taxon>
        <taxon>Extremus</taxon>
    </lineage>
</organism>
<comment type="caution">
    <text evidence="2">The sequence shown here is derived from an EMBL/GenBank/DDBJ whole genome shotgun (WGS) entry which is preliminary data.</text>
</comment>
<evidence type="ECO:0000256" key="1">
    <source>
        <dbReference type="SAM" id="MobiDB-lite"/>
    </source>
</evidence>